<feature type="domain" description="PPM-type phosphatase" evidence="3">
    <location>
        <begin position="181"/>
        <end position="397"/>
    </location>
</feature>
<dbReference type="RefSeq" id="WP_063072561.1">
    <property type="nucleotide sequence ID" value="NZ_LQXA01000050.1"/>
</dbReference>
<evidence type="ECO:0000259" key="2">
    <source>
        <dbReference type="SMART" id="SM00065"/>
    </source>
</evidence>
<evidence type="ECO:0000313" key="4">
    <source>
        <dbReference type="EMBL" id="KZC94041.1"/>
    </source>
</evidence>
<dbReference type="Proteomes" id="UP000076218">
    <property type="component" value="Unassembled WGS sequence"/>
</dbReference>
<dbReference type="InterPro" id="IPR003018">
    <property type="entry name" value="GAF"/>
</dbReference>
<organism evidence="4 5">
    <name type="scientific">Clavibacter tessellarius</name>
    <dbReference type="NCBI Taxonomy" id="31965"/>
    <lineage>
        <taxon>Bacteria</taxon>
        <taxon>Bacillati</taxon>
        <taxon>Actinomycetota</taxon>
        <taxon>Actinomycetes</taxon>
        <taxon>Micrococcales</taxon>
        <taxon>Microbacteriaceae</taxon>
        <taxon>Clavibacter</taxon>
    </lineage>
</organism>
<dbReference type="InterPro" id="IPR029016">
    <property type="entry name" value="GAF-like_dom_sf"/>
</dbReference>
<evidence type="ECO:0000313" key="5">
    <source>
        <dbReference type="Proteomes" id="UP000076218"/>
    </source>
</evidence>
<dbReference type="InterPro" id="IPR052016">
    <property type="entry name" value="Bact_Sigma-Reg"/>
</dbReference>
<dbReference type="AlphaFoldDB" id="A0A154UY74"/>
<gene>
    <name evidence="4" type="ORF">AWH51_15160</name>
</gene>
<dbReference type="Pfam" id="PF07228">
    <property type="entry name" value="SpoIIE"/>
    <property type="match status" value="1"/>
</dbReference>
<dbReference type="InterPro" id="IPR001932">
    <property type="entry name" value="PPM-type_phosphatase-like_dom"/>
</dbReference>
<dbReference type="PANTHER" id="PTHR43156:SF2">
    <property type="entry name" value="STAGE II SPORULATION PROTEIN E"/>
    <property type="match status" value="1"/>
</dbReference>
<protein>
    <submittedName>
        <fullName evidence="4">Protein kinase</fullName>
    </submittedName>
</protein>
<proteinExistence type="predicted"/>
<dbReference type="SUPFAM" id="SSF55781">
    <property type="entry name" value="GAF domain-like"/>
    <property type="match status" value="1"/>
</dbReference>
<comment type="caution">
    <text evidence="4">The sequence shown here is derived from an EMBL/GenBank/DDBJ whole genome shotgun (WGS) entry which is preliminary data.</text>
</comment>
<dbReference type="STRING" id="31965.AWH51_15160"/>
<reference evidence="4 5" key="1">
    <citation type="submission" date="2016-01" db="EMBL/GenBank/DDBJ databases">
        <title>Draft genome sequence of Clavibacter michiganensis subsp. tessellarius DOAB 609.</title>
        <authorList>
            <person name="Tambong J.T."/>
        </authorList>
    </citation>
    <scope>NUCLEOTIDE SEQUENCE [LARGE SCALE GENOMIC DNA]</scope>
    <source>
        <strain evidence="4 5">DOAB 609</strain>
    </source>
</reference>
<dbReference type="GO" id="GO:0016301">
    <property type="term" value="F:kinase activity"/>
    <property type="evidence" value="ECO:0007669"/>
    <property type="project" value="UniProtKB-KW"/>
</dbReference>
<keyword evidence="1" id="KW-0378">Hydrolase</keyword>
<evidence type="ECO:0000256" key="1">
    <source>
        <dbReference type="ARBA" id="ARBA00022801"/>
    </source>
</evidence>
<dbReference type="PANTHER" id="PTHR43156">
    <property type="entry name" value="STAGE II SPORULATION PROTEIN E-RELATED"/>
    <property type="match status" value="1"/>
</dbReference>
<dbReference type="SMART" id="SM00065">
    <property type="entry name" value="GAF"/>
    <property type="match status" value="1"/>
</dbReference>
<accession>A0A154UY74</accession>
<keyword evidence="4" id="KW-0418">Kinase</keyword>
<dbReference type="Pfam" id="PF01590">
    <property type="entry name" value="GAF"/>
    <property type="match status" value="1"/>
</dbReference>
<dbReference type="Gene3D" id="3.60.40.10">
    <property type="entry name" value="PPM-type phosphatase domain"/>
    <property type="match status" value="1"/>
</dbReference>
<keyword evidence="4" id="KW-0808">Transferase</keyword>
<dbReference type="Gene3D" id="3.30.450.40">
    <property type="match status" value="1"/>
</dbReference>
<dbReference type="GO" id="GO:0016791">
    <property type="term" value="F:phosphatase activity"/>
    <property type="evidence" value="ECO:0007669"/>
    <property type="project" value="TreeGrafter"/>
</dbReference>
<dbReference type="SUPFAM" id="SSF81606">
    <property type="entry name" value="PP2C-like"/>
    <property type="match status" value="1"/>
</dbReference>
<dbReference type="InterPro" id="IPR036457">
    <property type="entry name" value="PPM-type-like_dom_sf"/>
</dbReference>
<dbReference type="EMBL" id="LQXA01000050">
    <property type="protein sequence ID" value="KZC94041.1"/>
    <property type="molecule type" value="Genomic_DNA"/>
</dbReference>
<dbReference type="SMART" id="SM00331">
    <property type="entry name" value="PP2C_SIG"/>
    <property type="match status" value="1"/>
</dbReference>
<dbReference type="OrthoDB" id="9151676at2"/>
<evidence type="ECO:0000259" key="3">
    <source>
        <dbReference type="SMART" id="SM00331"/>
    </source>
</evidence>
<name>A0A154UY74_9MICO</name>
<feature type="domain" description="GAF" evidence="2">
    <location>
        <begin position="25"/>
        <end position="167"/>
    </location>
</feature>
<sequence>MTLIEDARALAAQRAVEALGLLDGPPEERFDRVTRLARTAFDVPLSTIGLADHDRMWFASCAGAELSETPISTVFCDTTVREERLLVVEDAQMHPVFRHLPSVAGEPHIRFYAGHPLRDTEGVVVGTFCLYDVRPRSLDGAQLALFEELAEWAQRELVASAEMERAHAVQSALLPAAEVQLPGYEIAAVCVPAQVVGGDFYDYERTPSGLRFAIADVMGKGTGAAILTATVRAVLRGVAATADRFGAGVLEDTGLLVTDAARSLEADLERTGAFVTLQHGHLDQASGLLRYADAGHGLTIVVHPGGGVTHLGTTDMPVGIIPDHQWEERHVVLAHGDTFVTFSDGLFDMFGGSTPAFELIGALVRESGGVHGLVERVRILASAGTPLDDVTVLAVKRA</sequence>